<dbReference type="InterPro" id="IPR029045">
    <property type="entry name" value="ClpP/crotonase-like_dom_sf"/>
</dbReference>
<dbReference type="SUPFAM" id="SSF52096">
    <property type="entry name" value="ClpP/crotonase"/>
    <property type="match status" value="1"/>
</dbReference>
<evidence type="ECO:0000256" key="2">
    <source>
        <dbReference type="ARBA" id="ARBA00022670"/>
    </source>
</evidence>
<dbReference type="NCBIfam" id="TIGR00706">
    <property type="entry name" value="SppA_dom"/>
    <property type="match status" value="1"/>
</dbReference>
<name>A0A1B1U6P5_9HELI</name>
<dbReference type="GO" id="GO:0008236">
    <property type="term" value="F:serine-type peptidase activity"/>
    <property type="evidence" value="ECO:0007669"/>
    <property type="project" value="UniProtKB-KW"/>
</dbReference>
<dbReference type="Gene3D" id="3.90.226.10">
    <property type="entry name" value="2-enoyl-CoA Hydratase, Chain A, domain 1"/>
    <property type="match status" value="1"/>
</dbReference>
<dbReference type="InterPro" id="IPR002142">
    <property type="entry name" value="Peptidase_S49"/>
</dbReference>
<dbReference type="CDD" id="cd07023">
    <property type="entry name" value="S49_Sppa_N_C"/>
    <property type="match status" value="1"/>
</dbReference>
<keyword evidence="3" id="KW-0378">Hydrolase</keyword>
<dbReference type="InterPro" id="IPR047272">
    <property type="entry name" value="S49_SppA_C"/>
</dbReference>
<dbReference type="Gene3D" id="6.20.330.10">
    <property type="match status" value="1"/>
</dbReference>
<evidence type="ECO:0000259" key="6">
    <source>
        <dbReference type="Pfam" id="PF01343"/>
    </source>
</evidence>
<dbReference type="PANTHER" id="PTHR42987">
    <property type="entry name" value="PEPTIDASE S49"/>
    <property type="match status" value="1"/>
</dbReference>
<dbReference type="KEGG" id="het:BBW65_06500"/>
<evidence type="ECO:0000313" key="8">
    <source>
        <dbReference type="Proteomes" id="UP000092884"/>
    </source>
</evidence>
<keyword evidence="5" id="KW-0812">Transmembrane</keyword>
<organism evidence="7 8">
    <name type="scientific">Helicobacter enhydrae</name>
    <dbReference type="NCBI Taxonomy" id="222136"/>
    <lineage>
        <taxon>Bacteria</taxon>
        <taxon>Pseudomonadati</taxon>
        <taxon>Campylobacterota</taxon>
        <taxon>Epsilonproteobacteria</taxon>
        <taxon>Campylobacterales</taxon>
        <taxon>Helicobacteraceae</taxon>
        <taxon>Helicobacter</taxon>
    </lineage>
</organism>
<dbReference type="InterPro" id="IPR004635">
    <property type="entry name" value="Pept_S49_SppA"/>
</dbReference>
<dbReference type="Pfam" id="PF01343">
    <property type="entry name" value="Peptidase_S49"/>
    <property type="match status" value="1"/>
</dbReference>
<evidence type="ECO:0000256" key="1">
    <source>
        <dbReference type="ARBA" id="ARBA00008683"/>
    </source>
</evidence>
<evidence type="ECO:0000256" key="3">
    <source>
        <dbReference type="ARBA" id="ARBA00022801"/>
    </source>
</evidence>
<proteinExistence type="inferred from homology"/>
<protein>
    <recommendedName>
        <fullName evidence="6">Peptidase S49 domain-containing protein</fullName>
    </recommendedName>
</protein>
<dbReference type="GO" id="GO:0006508">
    <property type="term" value="P:proteolysis"/>
    <property type="evidence" value="ECO:0007669"/>
    <property type="project" value="UniProtKB-KW"/>
</dbReference>
<keyword evidence="8" id="KW-1185">Reference proteome</keyword>
<dbReference type="AlphaFoldDB" id="A0A1B1U6P5"/>
<feature type="domain" description="Peptidase S49" evidence="6">
    <location>
        <begin position="100"/>
        <end position="250"/>
    </location>
</feature>
<dbReference type="RefSeq" id="WP_066341254.1">
    <property type="nucleotide sequence ID" value="NZ_CP016503.1"/>
</dbReference>
<feature type="transmembrane region" description="Helical" evidence="5">
    <location>
        <begin position="21"/>
        <end position="38"/>
    </location>
</feature>
<evidence type="ECO:0000313" key="7">
    <source>
        <dbReference type="EMBL" id="ANV98467.1"/>
    </source>
</evidence>
<sequence length="285" mass="31691">MTILTKLYQMIVGVFDFCNRYFKTLVLFLIVGLLFLPTPEKPANLAKLYLRDIILQSDTFREQVEQITNNPDIQGVLLIIDSPGGAVGSSIEIANLVQELAQKMPVIAHVEGAMASGSYYAGMYATEVIANRGAIIGSIGVVLNGFNVAETLQKLGIKPQGLQAGEYKNIGTPLRAWNPKEKDFLQNFIQAQYQMFVDDVIQARKLTQTNPEVFANGKIFTAKEALKLGLIDKIGSQNLAIQELLARTQVKDPQWLEKSQLDRLWDKASLSLNTFFLNLLKGQIQ</sequence>
<keyword evidence="5" id="KW-0472">Membrane</keyword>
<accession>A0A1B1U6P5</accession>
<reference evidence="8" key="1">
    <citation type="submission" date="2016-07" db="EMBL/GenBank/DDBJ databases">
        <authorList>
            <person name="Florea S."/>
            <person name="Webb J.S."/>
            <person name="Jaromczyk J."/>
            <person name="Schardl C.L."/>
        </authorList>
    </citation>
    <scope>NUCLEOTIDE SEQUENCE [LARGE SCALE GENOMIC DNA]</scope>
    <source>
        <strain evidence="8">MIT 01-6242</strain>
    </source>
</reference>
<evidence type="ECO:0000256" key="5">
    <source>
        <dbReference type="SAM" id="Phobius"/>
    </source>
</evidence>
<dbReference type="PANTHER" id="PTHR42987:SF7">
    <property type="entry name" value="SIGNAL PEPTIDE PEPTIDASE SPPA-RELATED"/>
    <property type="match status" value="1"/>
</dbReference>
<dbReference type="EMBL" id="CP016503">
    <property type="protein sequence ID" value="ANV98467.1"/>
    <property type="molecule type" value="Genomic_DNA"/>
</dbReference>
<keyword evidence="5" id="KW-1133">Transmembrane helix</keyword>
<gene>
    <name evidence="7" type="ORF">BBW65_06500</name>
</gene>
<dbReference type="Proteomes" id="UP000092884">
    <property type="component" value="Chromosome"/>
</dbReference>
<keyword evidence="2" id="KW-0645">Protease</keyword>
<evidence type="ECO:0000256" key="4">
    <source>
        <dbReference type="ARBA" id="ARBA00022825"/>
    </source>
</evidence>
<dbReference type="OrthoDB" id="9764363at2"/>
<keyword evidence="4" id="KW-0720">Serine protease</keyword>
<dbReference type="STRING" id="222136.BBW65_06500"/>
<comment type="similarity">
    <text evidence="1">Belongs to the peptidase S49 family.</text>
</comment>